<dbReference type="Proteomes" id="UP000225320">
    <property type="component" value="Unassembled WGS sequence"/>
</dbReference>
<protein>
    <recommendedName>
        <fullName evidence="3">Phage protein</fullName>
    </recommendedName>
</protein>
<evidence type="ECO:0008006" key="3">
    <source>
        <dbReference type="Google" id="ProtNLM"/>
    </source>
</evidence>
<dbReference type="AlphaFoldDB" id="A0A2B5CTX5"/>
<proteinExistence type="predicted"/>
<reference evidence="1 2" key="1">
    <citation type="submission" date="2017-09" db="EMBL/GenBank/DDBJ databases">
        <title>Large-scale bioinformatics analysis of Bacillus genomes uncovers conserved roles of natural products in bacterial physiology.</title>
        <authorList>
            <consortium name="Agbiome Team Llc"/>
            <person name="Bleich R.M."/>
            <person name="Grubbs K.J."/>
            <person name="Santa Maria K.C."/>
            <person name="Allen S.E."/>
            <person name="Farag S."/>
            <person name="Shank E.A."/>
            <person name="Bowers A."/>
        </authorList>
    </citation>
    <scope>NUCLEOTIDE SEQUENCE [LARGE SCALE GENOMIC DNA]</scope>
    <source>
        <strain evidence="1 2">AFS094862</strain>
    </source>
</reference>
<name>A0A2B5CTX5_9BACI</name>
<sequence>MKYAKISGNNVVIKLPIDMLVVAFNDNPNNYDEEIKVKYKRKFAEGFAEHVNRHSSNGETGLTVFQEWIDQIFEEMIEGDSSYIKYPKEEL</sequence>
<gene>
    <name evidence="1" type="ORF">CON73_15345</name>
</gene>
<evidence type="ECO:0000313" key="1">
    <source>
        <dbReference type="EMBL" id="PGG90755.1"/>
    </source>
</evidence>
<dbReference type="RefSeq" id="WP_098072206.1">
    <property type="nucleotide sequence ID" value="NZ_JBALMW010000196.1"/>
</dbReference>
<organism evidence="1 2">
    <name type="scientific">Bacillus toyonensis</name>
    <dbReference type="NCBI Taxonomy" id="155322"/>
    <lineage>
        <taxon>Bacteria</taxon>
        <taxon>Bacillati</taxon>
        <taxon>Bacillota</taxon>
        <taxon>Bacilli</taxon>
        <taxon>Bacillales</taxon>
        <taxon>Bacillaceae</taxon>
        <taxon>Bacillus</taxon>
        <taxon>Bacillus cereus group</taxon>
    </lineage>
</organism>
<accession>A0A2B5CTX5</accession>
<comment type="caution">
    <text evidence="1">The sequence shown here is derived from an EMBL/GenBank/DDBJ whole genome shotgun (WGS) entry which is preliminary data.</text>
</comment>
<dbReference type="EMBL" id="NVOI01000054">
    <property type="protein sequence ID" value="PGG90755.1"/>
    <property type="molecule type" value="Genomic_DNA"/>
</dbReference>
<evidence type="ECO:0000313" key="2">
    <source>
        <dbReference type="Proteomes" id="UP000225320"/>
    </source>
</evidence>